<reference evidence="2 3" key="1">
    <citation type="journal article" date="2023" name="Plant Dis.">
        <title>First Report of Diplodia intermedia Causing Canker and Dieback Diseases on Apple Trees in Canada.</title>
        <authorList>
            <person name="Ellouze W."/>
            <person name="Ilyukhin E."/>
            <person name="Sulman M."/>
            <person name="Ali S."/>
        </authorList>
    </citation>
    <scope>NUCLEOTIDE SEQUENCE [LARGE SCALE GENOMIC DNA]</scope>
    <source>
        <strain evidence="2 3">M45-28</strain>
    </source>
</reference>
<organism evidence="2 3">
    <name type="scientific">Diplodia intermedia</name>
    <dbReference type="NCBI Taxonomy" id="856260"/>
    <lineage>
        <taxon>Eukaryota</taxon>
        <taxon>Fungi</taxon>
        <taxon>Dikarya</taxon>
        <taxon>Ascomycota</taxon>
        <taxon>Pezizomycotina</taxon>
        <taxon>Dothideomycetes</taxon>
        <taxon>Dothideomycetes incertae sedis</taxon>
        <taxon>Botryosphaeriales</taxon>
        <taxon>Botryosphaeriaceae</taxon>
        <taxon>Diplodia</taxon>
    </lineage>
</organism>
<keyword evidence="1" id="KW-0472">Membrane</keyword>
<dbReference type="EMBL" id="JAKEKT020000106">
    <property type="protein sequence ID" value="KAL1636109.1"/>
    <property type="molecule type" value="Genomic_DNA"/>
</dbReference>
<comment type="caution">
    <text evidence="2">The sequence shown here is derived from an EMBL/GenBank/DDBJ whole genome shotgun (WGS) entry which is preliminary data.</text>
</comment>
<dbReference type="Proteomes" id="UP001521184">
    <property type="component" value="Unassembled WGS sequence"/>
</dbReference>
<sequence length="93" mass="10723">MSGTAAITFLLTVIALYFIVDLFEAFKRSKETLTKKLERGIRAWVTKETPRHLYQMETFKIHQQGGLHPFRVILKVKEELLVVHQGERIAPAS</sequence>
<evidence type="ECO:0000256" key="1">
    <source>
        <dbReference type="SAM" id="Phobius"/>
    </source>
</evidence>
<gene>
    <name evidence="2" type="ORF">SLS58_009958</name>
</gene>
<keyword evidence="3" id="KW-1185">Reference proteome</keyword>
<evidence type="ECO:0000313" key="2">
    <source>
        <dbReference type="EMBL" id="KAL1636109.1"/>
    </source>
</evidence>
<keyword evidence="1" id="KW-0812">Transmembrane</keyword>
<feature type="transmembrane region" description="Helical" evidence="1">
    <location>
        <begin position="6"/>
        <end position="26"/>
    </location>
</feature>
<name>A0ABR3T984_9PEZI</name>
<keyword evidence="1" id="KW-1133">Transmembrane helix</keyword>
<protein>
    <submittedName>
        <fullName evidence="2">Uncharacterized protein</fullName>
    </submittedName>
</protein>
<accession>A0ABR3T984</accession>
<proteinExistence type="predicted"/>
<evidence type="ECO:0000313" key="3">
    <source>
        <dbReference type="Proteomes" id="UP001521184"/>
    </source>
</evidence>